<dbReference type="RefSeq" id="XP_005833421.1">
    <property type="nucleotide sequence ID" value="XM_005833364.1"/>
</dbReference>
<evidence type="ECO:0000313" key="2">
    <source>
        <dbReference type="EMBL" id="EKX46441.1"/>
    </source>
</evidence>
<reference evidence="3" key="3">
    <citation type="submission" date="2016-03" db="UniProtKB">
        <authorList>
            <consortium name="EnsemblProtists"/>
        </authorList>
    </citation>
    <scope>IDENTIFICATION</scope>
</reference>
<evidence type="ECO:0000313" key="4">
    <source>
        <dbReference type="Proteomes" id="UP000011087"/>
    </source>
</evidence>
<accession>L1JD55</accession>
<feature type="region of interest" description="Disordered" evidence="1">
    <location>
        <begin position="96"/>
        <end position="148"/>
    </location>
</feature>
<keyword evidence="4" id="KW-1185">Reference proteome</keyword>
<reference evidence="2 4" key="1">
    <citation type="journal article" date="2012" name="Nature">
        <title>Algal genomes reveal evolutionary mosaicism and the fate of nucleomorphs.</title>
        <authorList>
            <consortium name="DOE Joint Genome Institute"/>
            <person name="Curtis B.A."/>
            <person name="Tanifuji G."/>
            <person name="Burki F."/>
            <person name="Gruber A."/>
            <person name="Irimia M."/>
            <person name="Maruyama S."/>
            <person name="Arias M.C."/>
            <person name="Ball S.G."/>
            <person name="Gile G.H."/>
            <person name="Hirakawa Y."/>
            <person name="Hopkins J.F."/>
            <person name="Kuo A."/>
            <person name="Rensing S.A."/>
            <person name="Schmutz J."/>
            <person name="Symeonidi A."/>
            <person name="Elias M."/>
            <person name="Eveleigh R.J."/>
            <person name="Herman E.K."/>
            <person name="Klute M.J."/>
            <person name="Nakayama T."/>
            <person name="Obornik M."/>
            <person name="Reyes-Prieto A."/>
            <person name="Armbrust E.V."/>
            <person name="Aves S.J."/>
            <person name="Beiko R.G."/>
            <person name="Coutinho P."/>
            <person name="Dacks J.B."/>
            <person name="Durnford D.G."/>
            <person name="Fast N.M."/>
            <person name="Green B.R."/>
            <person name="Grisdale C.J."/>
            <person name="Hempel F."/>
            <person name="Henrissat B."/>
            <person name="Hoppner M.P."/>
            <person name="Ishida K."/>
            <person name="Kim E."/>
            <person name="Koreny L."/>
            <person name="Kroth P.G."/>
            <person name="Liu Y."/>
            <person name="Malik S.B."/>
            <person name="Maier U.G."/>
            <person name="McRose D."/>
            <person name="Mock T."/>
            <person name="Neilson J.A."/>
            <person name="Onodera N.T."/>
            <person name="Poole A.M."/>
            <person name="Pritham E.J."/>
            <person name="Richards T.A."/>
            <person name="Rocap G."/>
            <person name="Roy S.W."/>
            <person name="Sarai C."/>
            <person name="Schaack S."/>
            <person name="Shirato S."/>
            <person name="Slamovits C.H."/>
            <person name="Spencer D.F."/>
            <person name="Suzuki S."/>
            <person name="Worden A.Z."/>
            <person name="Zauner S."/>
            <person name="Barry K."/>
            <person name="Bell C."/>
            <person name="Bharti A.K."/>
            <person name="Crow J.A."/>
            <person name="Grimwood J."/>
            <person name="Kramer R."/>
            <person name="Lindquist E."/>
            <person name="Lucas S."/>
            <person name="Salamov A."/>
            <person name="McFadden G.I."/>
            <person name="Lane C.E."/>
            <person name="Keeling P.J."/>
            <person name="Gray M.W."/>
            <person name="Grigoriev I.V."/>
            <person name="Archibald J.M."/>
        </authorList>
    </citation>
    <scope>NUCLEOTIDE SEQUENCE</scope>
    <source>
        <strain evidence="2 4">CCMP2712</strain>
    </source>
</reference>
<dbReference type="EnsemblProtists" id="EKX46441">
    <property type="protein sequence ID" value="EKX46441"/>
    <property type="gene ID" value="GUITHDRAFT_107645"/>
</dbReference>
<name>L1JD55_GUITC</name>
<dbReference type="EMBL" id="JH992994">
    <property type="protein sequence ID" value="EKX46441.1"/>
    <property type="molecule type" value="Genomic_DNA"/>
</dbReference>
<dbReference type="HOGENOM" id="CLU_1762268_0_0_1"/>
<dbReference type="AlphaFoldDB" id="L1JD55"/>
<feature type="compositionally biased region" description="Basic and acidic residues" evidence="1">
    <location>
        <begin position="100"/>
        <end position="109"/>
    </location>
</feature>
<reference evidence="4" key="2">
    <citation type="submission" date="2012-11" db="EMBL/GenBank/DDBJ databases">
        <authorList>
            <person name="Kuo A."/>
            <person name="Curtis B.A."/>
            <person name="Tanifuji G."/>
            <person name="Burki F."/>
            <person name="Gruber A."/>
            <person name="Irimia M."/>
            <person name="Maruyama S."/>
            <person name="Arias M.C."/>
            <person name="Ball S.G."/>
            <person name="Gile G.H."/>
            <person name="Hirakawa Y."/>
            <person name="Hopkins J.F."/>
            <person name="Rensing S.A."/>
            <person name="Schmutz J."/>
            <person name="Symeonidi A."/>
            <person name="Elias M."/>
            <person name="Eveleigh R.J."/>
            <person name="Herman E.K."/>
            <person name="Klute M.J."/>
            <person name="Nakayama T."/>
            <person name="Obornik M."/>
            <person name="Reyes-Prieto A."/>
            <person name="Armbrust E.V."/>
            <person name="Aves S.J."/>
            <person name="Beiko R.G."/>
            <person name="Coutinho P."/>
            <person name="Dacks J.B."/>
            <person name="Durnford D.G."/>
            <person name="Fast N.M."/>
            <person name="Green B.R."/>
            <person name="Grisdale C."/>
            <person name="Hempe F."/>
            <person name="Henrissat B."/>
            <person name="Hoppner M.P."/>
            <person name="Ishida K.-I."/>
            <person name="Kim E."/>
            <person name="Koreny L."/>
            <person name="Kroth P.G."/>
            <person name="Liu Y."/>
            <person name="Malik S.-B."/>
            <person name="Maier U.G."/>
            <person name="McRose D."/>
            <person name="Mock T."/>
            <person name="Neilson J.A."/>
            <person name="Onodera N.T."/>
            <person name="Poole A.M."/>
            <person name="Pritham E.J."/>
            <person name="Richards T.A."/>
            <person name="Rocap G."/>
            <person name="Roy S.W."/>
            <person name="Sarai C."/>
            <person name="Schaack S."/>
            <person name="Shirato S."/>
            <person name="Slamovits C.H."/>
            <person name="Spencer D.F."/>
            <person name="Suzuki S."/>
            <person name="Worden A.Z."/>
            <person name="Zauner S."/>
            <person name="Barry K."/>
            <person name="Bell C."/>
            <person name="Bharti A.K."/>
            <person name="Crow J.A."/>
            <person name="Grimwood J."/>
            <person name="Kramer R."/>
            <person name="Lindquist E."/>
            <person name="Lucas S."/>
            <person name="Salamov A."/>
            <person name="McFadden G.I."/>
            <person name="Lane C.E."/>
            <person name="Keeling P.J."/>
            <person name="Gray M.W."/>
            <person name="Grigoriev I.V."/>
            <person name="Archibald J.M."/>
        </authorList>
    </citation>
    <scope>NUCLEOTIDE SEQUENCE</scope>
    <source>
        <strain evidence="4">CCMP2712</strain>
    </source>
</reference>
<sequence length="148" mass="16651">MFGCVCCGYLCVLRSRWCLPRVKAIALSKLEQYDMVAEEEEETFRGAVQSQLSMGSEGSGKHKRFDDELYRLTRERARTMTVESLQPSSVKMQGMMIETHPQEAGHDDVTSEDSVQHKPPSQEQEESFPPRQHMESTGAPGIGRDVLG</sequence>
<evidence type="ECO:0000256" key="1">
    <source>
        <dbReference type="SAM" id="MobiDB-lite"/>
    </source>
</evidence>
<proteinExistence type="predicted"/>
<gene>
    <name evidence="2" type="ORF">GUITHDRAFT_107645</name>
</gene>
<organism evidence="2">
    <name type="scientific">Guillardia theta (strain CCMP2712)</name>
    <name type="common">Cryptophyte</name>
    <dbReference type="NCBI Taxonomy" id="905079"/>
    <lineage>
        <taxon>Eukaryota</taxon>
        <taxon>Cryptophyceae</taxon>
        <taxon>Pyrenomonadales</taxon>
        <taxon>Geminigeraceae</taxon>
        <taxon>Guillardia</taxon>
    </lineage>
</organism>
<dbReference type="KEGG" id="gtt:GUITHDRAFT_107645"/>
<dbReference type="Proteomes" id="UP000011087">
    <property type="component" value="Unassembled WGS sequence"/>
</dbReference>
<feature type="compositionally biased region" description="Low complexity" evidence="1">
    <location>
        <begin position="119"/>
        <end position="130"/>
    </location>
</feature>
<evidence type="ECO:0000313" key="3">
    <source>
        <dbReference type="EnsemblProtists" id="EKX46441"/>
    </source>
</evidence>
<protein>
    <submittedName>
        <fullName evidence="2 3">Uncharacterized protein</fullName>
    </submittedName>
</protein>
<dbReference type="GeneID" id="17303210"/>
<dbReference type="PaxDb" id="55529-EKX46441"/>